<sequence>MFPSNAHPGTVRCGQSRRNSAKDRIDDSSPRLWKSQKAVLG</sequence>
<proteinExistence type="predicted"/>
<feature type="region of interest" description="Disordered" evidence="1">
    <location>
        <begin position="1"/>
        <end position="41"/>
    </location>
</feature>
<protein>
    <submittedName>
        <fullName evidence="2">Uncharacterized protein</fullName>
    </submittedName>
</protein>
<dbReference type="AlphaFoldDB" id="A0AAI9J022"/>
<reference evidence="2 3" key="1">
    <citation type="journal article" date="2013" name="Genome Announc.">
        <title>Genome Sequences of 28 Bordetella pertussis U.S. Outbreak Strains Dating from 2010 to 2012.</title>
        <authorList>
            <person name="Harvill E.T."/>
            <person name="Goodfield L.L."/>
            <person name="Ivanov Y."/>
            <person name="Meyer J.A."/>
            <person name="Newth C."/>
            <person name="Cassiday P."/>
            <person name="Tondella M.L."/>
            <person name="Liao P."/>
            <person name="Zimmerman J."/>
            <person name="Meert K."/>
            <person name="Wessel D."/>
            <person name="Berger J."/>
            <person name="Dean J.M."/>
            <person name="Holubkov R."/>
            <person name="Burr J."/>
            <person name="Liu T."/>
            <person name="Brinkac L."/>
            <person name="Kim M."/>
            <person name="Losada L."/>
        </authorList>
    </citation>
    <scope>NUCLEOTIDE SEQUENCE [LARGE SCALE GENOMIC DNA]</scope>
    <source>
        <strain evidence="2 3">CHLA-26</strain>
    </source>
</reference>
<evidence type="ECO:0000313" key="3">
    <source>
        <dbReference type="Proteomes" id="UP000018679"/>
    </source>
</evidence>
<comment type="caution">
    <text evidence="2">The sequence shown here is derived from an EMBL/GenBank/DDBJ whole genome shotgun (WGS) entry which is preliminary data.</text>
</comment>
<feature type="compositionally biased region" description="Basic and acidic residues" evidence="1">
    <location>
        <begin position="20"/>
        <end position="29"/>
    </location>
</feature>
<evidence type="ECO:0000313" key="2">
    <source>
        <dbReference type="EMBL" id="ETH29734.1"/>
    </source>
</evidence>
<accession>A0AAI9J022</accession>
<gene>
    <name evidence="2" type="ORF">L566_0589</name>
</gene>
<dbReference type="Proteomes" id="UP000018679">
    <property type="component" value="Unassembled WGS sequence"/>
</dbReference>
<name>A0AAI9J022_BORPT</name>
<organism evidence="2 3">
    <name type="scientific">Bordetella pertussis CHLA-26</name>
    <dbReference type="NCBI Taxonomy" id="1331284"/>
    <lineage>
        <taxon>Bacteria</taxon>
        <taxon>Pseudomonadati</taxon>
        <taxon>Pseudomonadota</taxon>
        <taxon>Betaproteobacteria</taxon>
        <taxon>Burkholderiales</taxon>
        <taxon>Alcaligenaceae</taxon>
        <taxon>Bordetella</taxon>
    </lineage>
</organism>
<dbReference type="EMBL" id="AXSB02000037">
    <property type="protein sequence ID" value="ETH29734.1"/>
    <property type="molecule type" value="Genomic_DNA"/>
</dbReference>
<evidence type="ECO:0000256" key="1">
    <source>
        <dbReference type="SAM" id="MobiDB-lite"/>
    </source>
</evidence>